<reference evidence="1" key="1">
    <citation type="submission" date="2021-06" db="EMBL/GenBank/DDBJ databases">
        <authorList>
            <person name="Kallberg Y."/>
            <person name="Tangrot J."/>
            <person name="Rosling A."/>
        </authorList>
    </citation>
    <scope>NUCLEOTIDE SEQUENCE</scope>
    <source>
        <strain evidence="1">CL356</strain>
    </source>
</reference>
<evidence type="ECO:0000313" key="1">
    <source>
        <dbReference type="EMBL" id="CAG8730729.1"/>
    </source>
</evidence>
<name>A0ACA9Q680_9GLOM</name>
<sequence>MSGLTTNTGDLNQQHEWSLRECQNSIASSLSRAALLCYEVGDYRKAEEYEEEVKRRFEGSHGDDAMRDYLCSASRLALYRLGAGKLKQTLELGEQTLQSQKNLKQVGLDHINTFETMSILLKIYLSLGKYDQVQTMSQAILQG</sequence>
<dbReference type="EMBL" id="CAJVPT010042747">
    <property type="protein sequence ID" value="CAG8730729.1"/>
    <property type="molecule type" value="Genomic_DNA"/>
</dbReference>
<proteinExistence type="predicted"/>
<organism evidence="1 2">
    <name type="scientific">Acaulospora colombiana</name>
    <dbReference type="NCBI Taxonomy" id="27376"/>
    <lineage>
        <taxon>Eukaryota</taxon>
        <taxon>Fungi</taxon>
        <taxon>Fungi incertae sedis</taxon>
        <taxon>Mucoromycota</taxon>
        <taxon>Glomeromycotina</taxon>
        <taxon>Glomeromycetes</taxon>
        <taxon>Diversisporales</taxon>
        <taxon>Acaulosporaceae</taxon>
        <taxon>Acaulospora</taxon>
    </lineage>
</organism>
<protein>
    <submittedName>
        <fullName evidence="1">17023_t:CDS:1</fullName>
    </submittedName>
</protein>
<comment type="caution">
    <text evidence="1">The sequence shown here is derived from an EMBL/GenBank/DDBJ whole genome shotgun (WGS) entry which is preliminary data.</text>
</comment>
<feature type="non-terminal residue" evidence="1">
    <location>
        <position position="143"/>
    </location>
</feature>
<evidence type="ECO:0000313" key="2">
    <source>
        <dbReference type="Proteomes" id="UP000789525"/>
    </source>
</evidence>
<accession>A0ACA9Q680</accession>
<dbReference type="Proteomes" id="UP000789525">
    <property type="component" value="Unassembled WGS sequence"/>
</dbReference>
<gene>
    <name evidence="1" type="ORF">ACOLOM_LOCUS11616</name>
</gene>
<keyword evidence="2" id="KW-1185">Reference proteome</keyword>